<dbReference type="AlphaFoldDB" id="A0A6J6CM62"/>
<dbReference type="Pfam" id="PF00551">
    <property type="entry name" value="Formyl_trans_N"/>
    <property type="match status" value="1"/>
</dbReference>
<dbReference type="EMBL" id="CAEZSF010000198">
    <property type="protein sequence ID" value="CAB4551193.1"/>
    <property type="molecule type" value="Genomic_DNA"/>
</dbReference>
<name>A0A6J6CM62_9ZZZZ</name>
<feature type="domain" description="Formyl transferase C-terminal" evidence="6">
    <location>
        <begin position="191"/>
        <end position="289"/>
    </location>
</feature>
<comment type="similarity">
    <text evidence="1">Belongs to the Fmt family.</text>
</comment>
<evidence type="ECO:0000259" key="5">
    <source>
        <dbReference type="Pfam" id="PF00551"/>
    </source>
</evidence>
<dbReference type="HAMAP" id="MF_00182">
    <property type="entry name" value="Formyl_trans"/>
    <property type="match status" value="1"/>
</dbReference>
<evidence type="ECO:0000256" key="3">
    <source>
        <dbReference type="ARBA" id="ARBA00022679"/>
    </source>
</evidence>
<evidence type="ECO:0000259" key="6">
    <source>
        <dbReference type="Pfam" id="PF02911"/>
    </source>
</evidence>
<dbReference type="InterPro" id="IPR005794">
    <property type="entry name" value="Fmt"/>
</dbReference>
<evidence type="ECO:0000256" key="4">
    <source>
        <dbReference type="ARBA" id="ARBA00022917"/>
    </source>
</evidence>
<protein>
    <recommendedName>
        <fullName evidence="2">methionyl-tRNA formyltransferase</fullName>
        <ecNumber evidence="2">2.1.2.9</ecNumber>
    </recommendedName>
</protein>
<proteinExistence type="inferred from homology"/>
<dbReference type="PROSITE" id="PS00373">
    <property type="entry name" value="GART"/>
    <property type="match status" value="1"/>
</dbReference>
<dbReference type="EC" id="2.1.2.9" evidence="2"/>
<dbReference type="Pfam" id="PF02911">
    <property type="entry name" value="Formyl_trans_C"/>
    <property type="match status" value="1"/>
</dbReference>
<dbReference type="PANTHER" id="PTHR11138">
    <property type="entry name" value="METHIONYL-TRNA FORMYLTRANSFERASE"/>
    <property type="match status" value="1"/>
</dbReference>
<accession>A0A6J6CM62</accession>
<dbReference type="InterPro" id="IPR001555">
    <property type="entry name" value="GART_AS"/>
</dbReference>
<dbReference type="Gene3D" id="3.40.50.12230">
    <property type="match status" value="1"/>
</dbReference>
<gene>
    <name evidence="7" type="ORF">UFOPK1358_01637</name>
</gene>
<dbReference type="InterPro" id="IPR041711">
    <property type="entry name" value="Met-tRNA-FMT_N"/>
</dbReference>
<reference evidence="7" key="1">
    <citation type="submission" date="2020-05" db="EMBL/GenBank/DDBJ databases">
        <authorList>
            <person name="Chiriac C."/>
            <person name="Salcher M."/>
            <person name="Ghai R."/>
            <person name="Kavagutti S V."/>
        </authorList>
    </citation>
    <scope>NUCLEOTIDE SEQUENCE</scope>
</reference>
<feature type="domain" description="Formyl transferase N-terminal" evidence="5">
    <location>
        <begin position="1"/>
        <end position="170"/>
    </location>
</feature>
<dbReference type="CDD" id="cd08646">
    <property type="entry name" value="FMT_core_Met-tRNA-FMT_N"/>
    <property type="match status" value="1"/>
</dbReference>
<evidence type="ECO:0000256" key="1">
    <source>
        <dbReference type="ARBA" id="ARBA00010699"/>
    </source>
</evidence>
<dbReference type="InterPro" id="IPR044135">
    <property type="entry name" value="Met-tRNA-FMT_C"/>
</dbReference>
<dbReference type="CDD" id="cd08704">
    <property type="entry name" value="Met_tRNA_FMT_C"/>
    <property type="match status" value="1"/>
</dbReference>
<keyword evidence="3" id="KW-0808">Transferase</keyword>
<organism evidence="7">
    <name type="scientific">freshwater metagenome</name>
    <dbReference type="NCBI Taxonomy" id="449393"/>
    <lineage>
        <taxon>unclassified sequences</taxon>
        <taxon>metagenomes</taxon>
        <taxon>ecological metagenomes</taxon>
    </lineage>
</organism>
<dbReference type="InterPro" id="IPR005793">
    <property type="entry name" value="Formyl_trans_C"/>
</dbReference>
<evidence type="ECO:0000313" key="7">
    <source>
        <dbReference type="EMBL" id="CAB4551193.1"/>
    </source>
</evidence>
<evidence type="ECO:0000256" key="2">
    <source>
        <dbReference type="ARBA" id="ARBA00012261"/>
    </source>
</evidence>
<dbReference type="PANTHER" id="PTHR11138:SF5">
    <property type="entry name" value="METHIONYL-TRNA FORMYLTRANSFERASE, MITOCHONDRIAL"/>
    <property type="match status" value="1"/>
</dbReference>
<sequence>MRLVYFGTPEAAVTPLRSLCAAGHEVVLVVTGADTRRGRGSTITASPVKAAALELGLPTSHDPQDVLSVEADLGVVVAYGRIITPQLLNHLSMVNLHFSLLPRWRGAAPVERAILAGDAQTGVCVMEVAEGLDTGGIYAQQVVDLDNEITAADLRDRLVTVGSELLVQVLRTGLGTAVPQSEEGVTYAHKLHTPDAELHWNSKADDLLRTIRVGGAWSIFRQKRFKVVAAKRWLPEVEGSDPASSLTSVRPGIVSGAGLVKTADSWIQLLLVQPEGKATMDAKDWANGAQPAGEVFGQ</sequence>
<dbReference type="InterPro" id="IPR002376">
    <property type="entry name" value="Formyl_transf_N"/>
</dbReference>
<dbReference type="GO" id="GO:0004479">
    <property type="term" value="F:methionyl-tRNA formyltransferase activity"/>
    <property type="evidence" value="ECO:0007669"/>
    <property type="project" value="UniProtKB-EC"/>
</dbReference>
<dbReference type="InterPro" id="IPR036477">
    <property type="entry name" value="Formyl_transf_N_sf"/>
</dbReference>
<dbReference type="SUPFAM" id="SSF53328">
    <property type="entry name" value="Formyltransferase"/>
    <property type="match status" value="1"/>
</dbReference>
<keyword evidence="4" id="KW-0648">Protein biosynthesis</keyword>
<dbReference type="SUPFAM" id="SSF50486">
    <property type="entry name" value="FMT C-terminal domain-like"/>
    <property type="match status" value="1"/>
</dbReference>
<dbReference type="InterPro" id="IPR011034">
    <property type="entry name" value="Formyl_transferase-like_C_sf"/>
</dbReference>